<proteinExistence type="inferred from homology"/>
<dbReference type="Pfam" id="PF01321">
    <property type="entry name" value="Creatinase_N"/>
    <property type="match status" value="1"/>
</dbReference>
<dbReference type="FunFam" id="3.90.230.10:FF:000014">
    <property type="entry name" value="Aminopeptidase P family protein"/>
    <property type="match status" value="1"/>
</dbReference>
<evidence type="ECO:0000256" key="4">
    <source>
        <dbReference type="RuleBase" id="RU000590"/>
    </source>
</evidence>
<dbReference type="EC" id="3.4.-.-" evidence="7"/>
<dbReference type="InterPro" id="IPR000994">
    <property type="entry name" value="Pept_M24"/>
</dbReference>
<evidence type="ECO:0000259" key="6">
    <source>
        <dbReference type="Pfam" id="PF01321"/>
    </source>
</evidence>
<dbReference type="GO" id="GO:0016787">
    <property type="term" value="F:hydrolase activity"/>
    <property type="evidence" value="ECO:0007669"/>
    <property type="project" value="UniProtKB-KW"/>
</dbReference>
<dbReference type="GO" id="GO:0046872">
    <property type="term" value="F:metal ion binding"/>
    <property type="evidence" value="ECO:0007669"/>
    <property type="project" value="UniProtKB-KW"/>
</dbReference>
<dbReference type="OrthoDB" id="9806388at2"/>
<dbReference type="CDD" id="cd01092">
    <property type="entry name" value="APP-like"/>
    <property type="match status" value="1"/>
</dbReference>
<dbReference type="Pfam" id="PF00557">
    <property type="entry name" value="Peptidase_M24"/>
    <property type="match status" value="1"/>
</dbReference>
<sequence length="355" mass="40012">MENRVFKLREKMNELNLDAVLIEYSKNKRYISGFTGTSGCILINKNKCILFTDFRYTQQAKDQAINFEIVEISKTNPITNFLKEMKINRLGFEDDKMSFSTYSNYKDALNDVEMVPLKGLMLTLRAVKDKKELETIRHAAKIADSGFMHIIDFIKPGMKENEVALELEYFMRKQGATGASFDFIVASGKRSSMPHGVASDKVIEVGDFVTIDFGCVYNGYCSDMTRTIVVGKANEKQKEIYNIVLEAQLKVIEYAKSNMTGIELDNIARQYIIEKGYGDKFGHGLGHGIGLDVHELPNVNALGVNELKPNMVISDEPGIYIEDFGGVRIEDLLIITEDGCEVINSSPKELIELEF</sequence>
<dbReference type="InterPro" id="IPR000587">
    <property type="entry name" value="Creatinase_N"/>
</dbReference>
<dbReference type="InterPro" id="IPR036005">
    <property type="entry name" value="Creatinase/aminopeptidase-like"/>
</dbReference>
<evidence type="ECO:0000256" key="2">
    <source>
        <dbReference type="ARBA" id="ARBA00022723"/>
    </source>
</evidence>
<dbReference type="InterPro" id="IPR001131">
    <property type="entry name" value="Peptidase_M24B_aminopep-P_CS"/>
</dbReference>
<dbReference type="PANTHER" id="PTHR46112">
    <property type="entry name" value="AMINOPEPTIDASE"/>
    <property type="match status" value="1"/>
</dbReference>
<dbReference type="Gene3D" id="3.90.230.10">
    <property type="entry name" value="Creatinase/methionine aminopeptidase superfamily"/>
    <property type="match status" value="1"/>
</dbReference>
<dbReference type="PANTHER" id="PTHR46112:SF3">
    <property type="entry name" value="AMINOPEPTIDASE YPDF"/>
    <property type="match status" value="1"/>
</dbReference>
<dbReference type="RefSeq" id="WP_077066991.1">
    <property type="nucleotide sequence ID" value="NZ_CDNI01000021.1"/>
</dbReference>
<dbReference type="EMBL" id="CEKZ01000014">
    <property type="protein sequence ID" value="CEQ04632.1"/>
    <property type="molecule type" value="Genomic_DNA"/>
</dbReference>
<feature type="domain" description="Peptidase M24" evidence="5">
    <location>
        <begin position="134"/>
        <end position="337"/>
    </location>
</feature>
<gene>
    <name evidence="7" type="ORF">R28058_23501</name>
</gene>
<dbReference type="Gene3D" id="3.40.350.10">
    <property type="entry name" value="Creatinase/prolidase N-terminal domain"/>
    <property type="match status" value="1"/>
</dbReference>
<dbReference type="Proteomes" id="UP000049127">
    <property type="component" value="Unassembled WGS sequence"/>
</dbReference>
<dbReference type="AlphaFoldDB" id="A0A0C7QVC9"/>
<keyword evidence="2 4" id="KW-0479">Metal-binding</keyword>
<feature type="domain" description="Creatinase N-terminal" evidence="6">
    <location>
        <begin position="4"/>
        <end position="127"/>
    </location>
</feature>
<dbReference type="InterPro" id="IPR050659">
    <property type="entry name" value="Peptidase_M24B"/>
</dbReference>
<evidence type="ECO:0000256" key="1">
    <source>
        <dbReference type="ARBA" id="ARBA00008766"/>
    </source>
</evidence>
<protein>
    <submittedName>
        <fullName evidence="7">Peptidase M24</fullName>
        <ecNumber evidence="7">3.4.-.-</ecNumber>
    </submittedName>
</protein>
<dbReference type="InterPro" id="IPR029149">
    <property type="entry name" value="Creatin/AminoP/Spt16_N"/>
</dbReference>
<comment type="similarity">
    <text evidence="1 4">Belongs to the peptidase M24B family.</text>
</comment>
<reference evidence="7 8" key="1">
    <citation type="submission" date="2015-01" db="EMBL/GenBank/DDBJ databases">
        <authorList>
            <person name="Aslett A.Martin."/>
            <person name="De Silva Nishadi"/>
        </authorList>
    </citation>
    <scope>NUCLEOTIDE SEQUENCE [LARGE SCALE GENOMIC DNA]</scope>
    <source>
        <strain evidence="7 8">R28058</strain>
    </source>
</reference>
<evidence type="ECO:0000313" key="7">
    <source>
        <dbReference type="EMBL" id="CEQ04632.1"/>
    </source>
</evidence>
<dbReference type="SUPFAM" id="SSF55920">
    <property type="entry name" value="Creatinase/aminopeptidase"/>
    <property type="match status" value="1"/>
</dbReference>
<keyword evidence="3 7" id="KW-0378">Hydrolase</keyword>
<accession>A0A0C7QVC9</accession>
<evidence type="ECO:0000256" key="3">
    <source>
        <dbReference type="ARBA" id="ARBA00022801"/>
    </source>
</evidence>
<organism evidence="7 8">
    <name type="scientific">Paraclostridium sordellii</name>
    <name type="common">Clostridium sordellii</name>
    <dbReference type="NCBI Taxonomy" id="1505"/>
    <lineage>
        <taxon>Bacteria</taxon>
        <taxon>Bacillati</taxon>
        <taxon>Bacillota</taxon>
        <taxon>Clostridia</taxon>
        <taxon>Peptostreptococcales</taxon>
        <taxon>Peptostreptococcaceae</taxon>
        <taxon>Paraclostridium</taxon>
    </lineage>
</organism>
<evidence type="ECO:0000259" key="5">
    <source>
        <dbReference type="Pfam" id="PF00557"/>
    </source>
</evidence>
<name>A0A0C7QVC9_PARSO</name>
<dbReference type="PROSITE" id="PS00491">
    <property type="entry name" value="PROLINE_PEPTIDASE"/>
    <property type="match status" value="1"/>
</dbReference>
<evidence type="ECO:0000313" key="8">
    <source>
        <dbReference type="Proteomes" id="UP000049127"/>
    </source>
</evidence>